<dbReference type="Pfam" id="PF02492">
    <property type="entry name" value="cobW"/>
    <property type="match status" value="1"/>
</dbReference>
<dbReference type="Proteomes" id="UP000258127">
    <property type="component" value="Chromosome"/>
</dbReference>
<dbReference type="PANTHER" id="PTHR13748">
    <property type="entry name" value="COBW-RELATED"/>
    <property type="match status" value="1"/>
</dbReference>
<evidence type="ECO:0000259" key="3">
    <source>
        <dbReference type="Pfam" id="PF07683"/>
    </source>
</evidence>
<dbReference type="InterPro" id="IPR027417">
    <property type="entry name" value="P-loop_NTPase"/>
</dbReference>
<accession>A0AAI8KFP4</accession>
<dbReference type="Gene3D" id="3.40.50.300">
    <property type="entry name" value="P-loop containing nucleotide triphosphate hydrolases"/>
    <property type="match status" value="1"/>
</dbReference>
<sequence length="324" mass="35505">MLQHIPTHVIAGPLGAGKTTLIRHLMSQRPAHERWAVLVNEFGQIGLDAALLSRDERGVAIGEVAGGCLCCVNGVPFQVGLSRLLRSAKPDRLFIEPSGLGHPLQLLEQLTQAPWTGVLDVRPLVMVMDAQALARGELLAQAQLQAQLKAGVLIFNKSASVDGATRLLISSRFAEQRGIWTDQGKLDLSDLPASFANPSCLAAPSPLPVERSLPALPALWTDPERPICIAQQGEGGWSVGWRWHPTQRLDEALLSDALRHWPWKRAKGVIHSGQGWRSFNGLNGELQDWRSSEWRKDSRLELIFDHPQALEALQAAMARCQLSA</sequence>
<evidence type="ECO:0000313" key="5">
    <source>
        <dbReference type="Proteomes" id="UP000258127"/>
    </source>
</evidence>
<feature type="domain" description="CobW/HypB/UreG nucleotide-binding" evidence="2">
    <location>
        <begin position="6"/>
        <end position="164"/>
    </location>
</feature>
<comment type="function">
    <text evidence="1">Zinc chaperone that directly transfers zinc cofactor to target proteins, thereby activating them. Zinc is transferred from the CXCC motif in the GTPase domain to the zinc binding site in target proteins in a process requiring GTP hydrolysis.</text>
</comment>
<dbReference type="InterPro" id="IPR051316">
    <property type="entry name" value="Zinc-reg_GTPase_activator"/>
</dbReference>
<dbReference type="AlphaFoldDB" id="A0AAI8KFP4"/>
<dbReference type="RefSeq" id="WP_116889984.1">
    <property type="nucleotide sequence ID" value="NZ_CP031641.1"/>
</dbReference>
<name>A0AAI8KFP4_9PSED</name>
<dbReference type="InterPro" id="IPR003495">
    <property type="entry name" value="CobW/HypB/UreG_nucleotide-bd"/>
</dbReference>
<protein>
    <submittedName>
        <fullName evidence="4">Cobalamin biosynthesis protein CobW</fullName>
    </submittedName>
</protein>
<keyword evidence="5" id="KW-1185">Reference proteome</keyword>
<gene>
    <name evidence="4" type="ORF">DZC75_23100</name>
</gene>
<dbReference type="SUPFAM" id="SSF52540">
    <property type="entry name" value="P-loop containing nucleoside triphosphate hydrolases"/>
    <property type="match status" value="1"/>
</dbReference>
<feature type="domain" description="CobW C-terminal" evidence="3">
    <location>
        <begin position="240"/>
        <end position="320"/>
    </location>
</feature>
<dbReference type="Pfam" id="PF07683">
    <property type="entry name" value="CobW_C"/>
    <property type="match status" value="1"/>
</dbReference>
<organism evidence="4 5">
    <name type="scientific">Pseudomonas parafulva</name>
    <dbReference type="NCBI Taxonomy" id="157782"/>
    <lineage>
        <taxon>Bacteria</taxon>
        <taxon>Pseudomonadati</taxon>
        <taxon>Pseudomonadota</taxon>
        <taxon>Gammaproteobacteria</taxon>
        <taxon>Pseudomonadales</taxon>
        <taxon>Pseudomonadaceae</taxon>
        <taxon>Pseudomonas</taxon>
    </lineage>
</organism>
<dbReference type="PANTHER" id="PTHR13748:SF46">
    <property type="entry name" value="ZINC CHAPERONE YEIR"/>
    <property type="match status" value="1"/>
</dbReference>
<evidence type="ECO:0000313" key="4">
    <source>
        <dbReference type="EMBL" id="AXO90747.1"/>
    </source>
</evidence>
<dbReference type="GO" id="GO:0005737">
    <property type="term" value="C:cytoplasm"/>
    <property type="evidence" value="ECO:0007669"/>
    <property type="project" value="TreeGrafter"/>
</dbReference>
<evidence type="ECO:0000256" key="1">
    <source>
        <dbReference type="ARBA" id="ARBA00045658"/>
    </source>
</evidence>
<evidence type="ECO:0000259" key="2">
    <source>
        <dbReference type="Pfam" id="PF02492"/>
    </source>
</evidence>
<proteinExistence type="predicted"/>
<dbReference type="EMBL" id="CP031641">
    <property type="protein sequence ID" value="AXO90747.1"/>
    <property type="molecule type" value="Genomic_DNA"/>
</dbReference>
<reference evidence="4 5" key="1">
    <citation type="submission" date="2018-08" db="EMBL/GenBank/DDBJ databases">
        <authorList>
            <person name="Lee Y."/>
            <person name="Kakembo D."/>
        </authorList>
    </citation>
    <scope>NUCLEOTIDE SEQUENCE [LARGE SCALE GENOMIC DNA]</scope>
    <source>
        <strain evidence="4 5">JBCS1880</strain>
    </source>
</reference>
<dbReference type="InterPro" id="IPR011629">
    <property type="entry name" value="CobW-like_C"/>
</dbReference>